<keyword evidence="5" id="KW-1185">Reference proteome</keyword>
<dbReference type="Gene3D" id="3.40.50.850">
    <property type="entry name" value="Isochorismatase-like"/>
    <property type="match status" value="1"/>
</dbReference>
<dbReference type="PANTHER" id="PTHR43540">
    <property type="entry name" value="PEROXYUREIDOACRYLATE/UREIDOACRYLATE AMIDOHYDROLASE-RELATED"/>
    <property type="match status" value="1"/>
</dbReference>
<evidence type="ECO:0000313" key="4">
    <source>
        <dbReference type="EMBL" id="TDL25550.1"/>
    </source>
</evidence>
<evidence type="ECO:0000259" key="3">
    <source>
        <dbReference type="Pfam" id="PF00857"/>
    </source>
</evidence>
<dbReference type="AlphaFoldDB" id="A0A4Y7QFB5"/>
<sequence length="200" mass="21482">MDSRTDERNLADHARKVLLLLDVQVTMFANPPDGVPNASTVRRNIEKILEHARTSPTPPIIIHVRNDGDIGDPDQAGTPGWQLALPTLPNEHIVDKRKNNAFAGTNLGTLIPSTADLVVVGMQSDFCIRATCSAALHRGNNVLLVEGAHATYDRPEDFTGGGPALITPAATVEKEIESELEEAGVVLVGMEDLPHLFADS</sequence>
<evidence type="ECO:0000256" key="1">
    <source>
        <dbReference type="ARBA" id="ARBA00006336"/>
    </source>
</evidence>
<dbReference type="STRING" id="50990.A0A4Y7QFB5"/>
<dbReference type="InterPro" id="IPR036380">
    <property type="entry name" value="Isochorismatase-like_sf"/>
</dbReference>
<feature type="domain" description="Isochorismatase-like" evidence="3">
    <location>
        <begin position="17"/>
        <end position="155"/>
    </location>
</feature>
<name>A0A4Y7QFB5_9AGAM</name>
<dbReference type="EMBL" id="ML170163">
    <property type="protein sequence ID" value="TDL25550.1"/>
    <property type="molecule type" value="Genomic_DNA"/>
</dbReference>
<accession>A0A4Y7QFB5</accession>
<dbReference type="InterPro" id="IPR000868">
    <property type="entry name" value="Isochorismatase-like_dom"/>
</dbReference>
<dbReference type="Pfam" id="PF00857">
    <property type="entry name" value="Isochorismatase"/>
    <property type="match status" value="1"/>
</dbReference>
<proteinExistence type="inferred from homology"/>
<dbReference type="SUPFAM" id="SSF52499">
    <property type="entry name" value="Isochorismatase-like hydrolases"/>
    <property type="match status" value="1"/>
</dbReference>
<dbReference type="OrthoDB" id="167809at2759"/>
<dbReference type="GO" id="GO:0016787">
    <property type="term" value="F:hydrolase activity"/>
    <property type="evidence" value="ECO:0007669"/>
    <property type="project" value="UniProtKB-KW"/>
</dbReference>
<comment type="similarity">
    <text evidence="1">Belongs to the isochorismatase family.</text>
</comment>
<reference evidence="4 5" key="1">
    <citation type="submission" date="2018-06" db="EMBL/GenBank/DDBJ databases">
        <title>A transcriptomic atlas of mushroom development highlights an independent origin of complex multicellularity.</title>
        <authorList>
            <consortium name="DOE Joint Genome Institute"/>
            <person name="Krizsan K."/>
            <person name="Almasi E."/>
            <person name="Merenyi Z."/>
            <person name="Sahu N."/>
            <person name="Viragh M."/>
            <person name="Koszo T."/>
            <person name="Mondo S."/>
            <person name="Kiss B."/>
            <person name="Balint B."/>
            <person name="Kues U."/>
            <person name="Barry K."/>
            <person name="Hegedus J.C."/>
            <person name="Henrissat B."/>
            <person name="Johnson J."/>
            <person name="Lipzen A."/>
            <person name="Ohm R."/>
            <person name="Nagy I."/>
            <person name="Pangilinan J."/>
            <person name="Yan J."/>
            <person name="Xiong Y."/>
            <person name="Grigoriev I.V."/>
            <person name="Hibbett D.S."/>
            <person name="Nagy L.G."/>
        </authorList>
    </citation>
    <scope>NUCLEOTIDE SEQUENCE [LARGE SCALE GENOMIC DNA]</scope>
    <source>
        <strain evidence="4 5">SZMC22713</strain>
    </source>
</reference>
<organism evidence="4 5">
    <name type="scientific">Rickenella mellea</name>
    <dbReference type="NCBI Taxonomy" id="50990"/>
    <lineage>
        <taxon>Eukaryota</taxon>
        <taxon>Fungi</taxon>
        <taxon>Dikarya</taxon>
        <taxon>Basidiomycota</taxon>
        <taxon>Agaricomycotina</taxon>
        <taxon>Agaricomycetes</taxon>
        <taxon>Hymenochaetales</taxon>
        <taxon>Rickenellaceae</taxon>
        <taxon>Rickenella</taxon>
    </lineage>
</organism>
<evidence type="ECO:0000256" key="2">
    <source>
        <dbReference type="ARBA" id="ARBA00022801"/>
    </source>
</evidence>
<keyword evidence="2 4" id="KW-0378">Hydrolase</keyword>
<protein>
    <submittedName>
        <fullName evidence="4">Isochorismatase hydrolase</fullName>
    </submittedName>
</protein>
<evidence type="ECO:0000313" key="5">
    <source>
        <dbReference type="Proteomes" id="UP000294933"/>
    </source>
</evidence>
<dbReference type="VEuPathDB" id="FungiDB:BD410DRAFT_784559"/>
<dbReference type="InterPro" id="IPR050272">
    <property type="entry name" value="Isochorismatase-like_hydrls"/>
</dbReference>
<dbReference type="Proteomes" id="UP000294933">
    <property type="component" value="Unassembled WGS sequence"/>
</dbReference>
<gene>
    <name evidence="4" type="ORF">BD410DRAFT_784559</name>
</gene>